<evidence type="ECO:0000256" key="4">
    <source>
        <dbReference type="ARBA" id="ARBA00023004"/>
    </source>
</evidence>
<dbReference type="GO" id="GO:0005506">
    <property type="term" value="F:iron ion binding"/>
    <property type="evidence" value="ECO:0007669"/>
    <property type="project" value="InterPro"/>
</dbReference>
<keyword evidence="3" id="KW-0560">Oxidoreductase</keyword>
<dbReference type="AlphaFoldDB" id="A0A0A6UP44"/>
<evidence type="ECO:0000256" key="6">
    <source>
        <dbReference type="PIRSR" id="PIRSR019543-2"/>
    </source>
</evidence>
<dbReference type="STRING" id="1869.MB27_14805"/>
<keyword evidence="9" id="KW-1185">Reference proteome</keyword>
<dbReference type="PIRSF" id="PIRSF019543">
    <property type="entry name" value="Clavaminate_syn"/>
    <property type="match status" value="1"/>
</dbReference>
<evidence type="ECO:0000259" key="7">
    <source>
        <dbReference type="Pfam" id="PF02668"/>
    </source>
</evidence>
<dbReference type="OrthoDB" id="3872700at2"/>
<dbReference type="RefSeq" id="WP_043525071.1">
    <property type="nucleotide sequence ID" value="NZ_BAABKU010000019.1"/>
</dbReference>
<evidence type="ECO:0000313" key="9">
    <source>
        <dbReference type="Proteomes" id="UP000054537"/>
    </source>
</evidence>
<feature type="domain" description="TauD/TfdA-like" evidence="7">
    <location>
        <begin position="140"/>
        <end position="307"/>
    </location>
</feature>
<evidence type="ECO:0000313" key="8">
    <source>
        <dbReference type="EMBL" id="KHD76813.1"/>
    </source>
</evidence>
<dbReference type="Pfam" id="PF02668">
    <property type="entry name" value="TauD"/>
    <property type="match status" value="1"/>
</dbReference>
<feature type="binding site" evidence="5">
    <location>
        <position position="306"/>
    </location>
    <ligand>
        <name>2-oxoglutarate</name>
        <dbReference type="ChEBI" id="CHEBI:16810"/>
    </ligand>
</feature>
<evidence type="ECO:0000256" key="2">
    <source>
        <dbReference type="ARBA" id="ARBA00022723"/>
    </source>
</evidence>
<dbReference type="EMBL" id="JRTT01000015">
    <property type="protein sequence ID" value="KHD76813.1"/>
    <property type="molecule type" value="Genomic_DNA"/>
</dbReference>
<evidence type="ECO:0000256" key="5">
    <source>
        <dbReference type="PIRSR" id="PIRSR019543-1"/>
    </source>
</evidence>
<keyword evidence="2 6" id="KW-0479">Metal-binding</keyword>
<sequence length="328" mass="36012">MTATSVIDTGSETRFTLSDGERDELAGVARELTQTTPALVDDNKWLAVASRLAARVPTRVRQAIRQFQRDPGIDGVLLLSNLWVDADNLPPTPTRPESVEREATLPAATQALIALSLGEMIAYQKEKDGALVQNVVPVPGRERSQSNAGSADLEMHVENAFHPHRPDYVMLMCLRNDHEDRAALQTSSIRRAFPRIPAEVRDALRAERFETEAPPSFAAAGAGTLRHAVFSGAAEDPDLLVDFNATSALDERGRQAMNVLKEHLAAASRSAVLRPGDLAVLDNRIAAHGRSQFVPRYDGQDRWLHRSFIHLDNRRSLGSRGPNNQVIS</sequence>
<dbReference type="GO" id="GO:0016491">
    <property type="term" value="F:oxidoreductase activity"/>
    <property type="evidence" value="ECO:0007669"/>
    <property type="project" value="UniProtKB-KW"/>
</dbReference>
<comment type="caution">
    <text evidence="8">The sequence shown here is derived from an EMBL/GenBank/DDBJ whole genome shotgun (WGS) entry which is preliminary data.</text>
</comment>
<dbReference type="eggNOG" id="COG2175">
    <property type="taxonomic scope" value="Bacteria"/>
</dbReference>
<comment type="similarity">
    <text evidence="1">Belongs to the clavaminate synthase family.</text>
</comment>
<dbReference type="InterPro" id="IPR014503">
    <property type="entry name" value="Clavaminate_syn-like"/>
</dbReference>
<evidence type="ECO:0000256" key="1">
    <source>
        <dbReference type="ARBA" id="ARBA00008425"/>
    </source>
</evidence>
<organism evidence="8 9">
    <name type="scientific">Actinoplanes utahensis</name>
    <dbReference type="NCBI Taxonomy" id="1869"/>
    <lineage>
        <taxon>Bacteria</taxon>
        <taxon>Bacillati</taxon>
        <taxon>Actinomycetota</taxon>
        <taxon>Actinomycetes</taxon>
        <taxon>Micromonosporales</taxon>
        <taxon>Micromonosporaceae</taxon>
        <taxon>Actinoplanes</taxon>
    </lineage>
</organism>
<name>A0A0A6UP44_ACTUT</name>
<keyword evidence="4 6" id="KW-0408">Iron</keyword>
<dbReference type="Proteomes" id="UP000054537">
    <property type="component" value="Unassembled WGS sequence"/>
</dbReference>
<gene>
    <name evidence="8" type="ORF">MB27_14805</name>
</gene>
<dbReference type="SUPFAM" id="SSF51197">
    <property type="entry name" value="Clavaminate synthase-like"/>
    <property type="match status" value="1"/>
</dbReference>
<accession>A0A0A6UP44</accession>
<feature type="binding site" evidence="6">
    <location>
        <position position="156"/>
    </location>
    <ligand>
        <name>Fe cation</name>
        <dbReference type="ChEBI" id="CHEBI:24875"/>
    </ligand>
</feature>
<dbReference type="Gene3D" id="3.60.130.10">
    <property type="entry name" value="Clavaminate synthase-like"/>
    <property type="match status" value="1"/>
</dbReference>
<protein>
    <recommendedName>
        <fullName evidence="7">TauD/TfdA-like domain-containing protein</fullName>
    </recommendedName>
</protein>
<feature type="binding site" evidence="5">
    <location>
        <position position="186"/>
    </location>
    <ligand>
        <name>2-oxoglutarate</name>
        <dbReference type="ChEBI" id="CHEBI:16810"/>
    </ligand>
</feature>
<feature type="binding site" evidence="6">
    <location>
        <position position="288"/>
    </location>
    <ligand>
        <name>Fe cation</name>
        <dbReference type="ChEBI" id="CHEBI:24875"/>
    </ligand>
</feature>
<proteinExistence type="inferred from homology"/>
<dbReference type="InterPro" id="IPR042098">
    <property type="entry name" value="TauD-like_sf"/>
</dbReference>
<dbReference type="InterPro" id="IPR003819">
    <property type="entry name" value="TauD/TfdA-like"/>
</dbReference>
<evidence type="ECO:0000256" key="3">
    <source>
        <dbReference type="ARBA" id="ARBA00023002"/>
    </source>
</evidence>
<feature type="binding site" evidence="5">
    <location>
        <position position="302"/>
    </location>
    <ligand>
        <name>2-oxoglutarate</name>
        <dbReference type="ChEBI" id="CHEBI:16810"/>
    </ligand>
</feature>
<feature type="binding site" evidence="6">
    <location>
        <position position="158"/>
    </location>
    <ligand>
        <name>Fe cation</name>
        <dbReference type="ChEBI" id="CHEBI:24875"/>
    </ligand>
</feature>
<reference evidence="8 9" key="1">
    <citation type="submission" date="2014-10" db="EMBL/GenBank/DDBJ databases">
        <title>Draft genome sequence of Actinoplanes utahensis NRRL 12052.</title>
        <authorList>
            <person name="Velasco-Bucheli B."/>
            <person name="del Cerro C."/>
            <person name="Hormigo D."/>
            <person name="Garcia J.L."/>
            <person name="Acebal C."/>
            <person name="Arroyo M."/>
            <person name="de la Mata I."/>
        </authorList>
    </citation>
    <scope>NUCLEOTIDE SEQUENCE [LARGE SCALE GENOMIC DNA]</scope>
    <source>
        <strain evidence="8 9">NRRL 12052</strain>
    </source>
</reference>